<dbReference type="EMBL" id="LUHQ01000005">
    <property type="protein sequence ID" value="OAO92325.1"/>
    <property type="molecule type" value="Genomic_DNA"/>
</dbReference>
<comment type="caution">
    <text evidence="2">The sequence shown here is derived from an EMBL/GenBank/DDBJ whole genome shotgun (WGS) entry which is preliminary data.</text>
</comment>
<reference evidence="3" key="1">
    <citation type="journal article" date="2016" name="Proc. Natl. Acad. Sci. U.S.A.">
        <title>Chromosome-level assembly of Arabidopsis thaliana Ler reveals the extent of translocation and inversion polymorphisms.</title>
        <authorList>
            <person name="Zapata L."/>
            <person name="Ding J."/>
            <person name="Willing E.M."/>
            <person name="Hartwig B."/>
            <person name="Bezdan D."/>
            <person name="Jiao W.B."/>
            <person name="Patel V."/>
            <person name="Velikkakam James G."/>
            <person name="Koornneef M."/>
            <person name="Ossowski S."/>
            <person name="Schneeberger K."/>
        </authorList>
    </citation>
    <scope>NUCLEOTIDE SEQUENCE [LARGE SCALE GENOMIC DNA]</scope>
    <source>
        <strain evidence="3">cv. Landsberg erecta</strain>
    </source>
</reference>
<comment type="similarity">
    <text evidence="1">Belongs to the QWRF family.</text>
</comment>
<dbReference type="AlphaFoldDB" id="A0A178UF53"/>
<proteinExistence type="inferred from homology"/>
<dbReference type="PANTHER" id="PTHR31807:SF38">
    <property type="entry name" value="QWRF MOTIF-CONTAINING PROTEIN 9"/>
    <property type="match status" value="1"/>
</dbReference>
<dbReference type="Pfam" id="PF04484">
    <property type="entry name" value="QWRF"/>
    <property type="match status" value="1"/>
</dbReference>
<protein>
    <submittedName>
        <fullName evidence="2">Uncharacterized protein</fullName>
    </submittedName>
</protein>
<evidence type="ECO:0000256" key="1">
    <source>
        <dbReference type="ARBA" id="ARBA00010016"/>
    </source>
</evidence>
<dbReference type="Proteomes" id="UP000078284">
    <property type="component" value="Chromosome 5"/>
</dbReference>
<evidence type="ECO:0000313" key="2">
    <source>
        <dbReference type="EMBL" id="OAO92325.1"/>
    </source>
</evidence>
<dbReference type="PANTHER" id="PTHR31807">
    <property type="entry name" value="AUGMIN FAMILY MEMBER"/>
    <property type="match status" value="1"/>
</dbReference>
<accession>A0A178UF53</accession>
<dbReference type="ExpressionAtlas" id="A0A178UF53">
    <property type="expression patterns" value="baseline and differential"/>
</dbReference>
<sequence>MQAMASSICLLLPKVGKISSLAAELGRVNAKEEGMLVVCRDLLNTISALQVTECSLRTQVTQLQ</sequence>
<name>A0A178UF53_ARATH</name>
<evidence type="ECO:0000313" key="3">
    <source>
        <dbReference type="Proteomes" id="UP000078284"/>
    </source>
</evidence>
<dbReference type="InterPro" id="IPR007573">
    <property type="entry name" value="QWRF"/>
</dbReference>
<gene>
    <name evidence="2" type="ordered locus">AXX17_At5g41140</name>
</gene>
<organism evidence="2 3">
    <name type="scientific">Arabidopsis thaliana</name>
    <name type="common">Mouse-ear cress</name>
    <dbReference type="NCBI Taxonomy" id="3702"/>
    <lineage>
        <taxon>Eukaryota</taxon>
        <taxon>Viridiplantae</taxon>
        <taxon>Streptophyta</taxon>
        <taxon>Embryophyta</taxon>
        <taxon>Tracheophyta</taxon>
        <taxon>Spermatophyta</taxon>
        <taxon>Magnoliopsida</taxon>
        <taxon>eudicotyledons</taxon>
        <taxon>Gunneridae</taxon>
        <taxon>Pentapetalae</taxon>
        <taxon>rosids</taxon>
        <taxon>malvids</taxon>
        <taxon>Brassicales</taxon>
        <taxon>Brassicaceae</taxon>
        <taxon>Camelineae</taxon>
        <taxon>Arabidopsis</taxon>
    </lineage>
</organism>